<gene>
    <name evidence="1" type="ORF">GIB67_015274</name>
</gene>
<proteinExistence type="predicted"/>
<dbReference type="EMBL" id="JACGCM010001245">
    <property type="protein sequence ID" value="KAF6157958.1"/>
    <property type="molecule type" value="Genomic_DNA"/>
</dbReference>
<sequence>MIFPGITTNEIRYSNITLAYFEIWKEALNLETNSYNQDMDITCIEVRLGYSDQALYWGLDEVSVLNSGKRKRLITGFNALLEQTIRSEVIVAKELSERRVPLVLVPYGNGTLWYLGDQCMRQNTGHDSVPYDPPVGIIEFLRYDRKFYQGLKEVNFYDGHNYIIADVDYMTFWYLAHPNPKISCSLVKRVENIWMVEHDLVRLDIVQPHTSSFAASTLVQNYRVEAYDEEVGDMGWFIEMARSIEEYRRLSILVFQVPHSCLPRYSVDELWHQNQGIQYAAYEDSRQYFQHTEELEEQLWRKDKTI</sequence>
<dbReference type="OrthoDB" id="1704638at2759"/>
<keyword evidence="2" id="KW-1185">Reference proteome</keyword>
<name>A0A7J7MTD6_9MAGN</name>
<protein>
    <submittedName>
        <fullName evidence="1">Uncharacterized protein</fullName>
    </submittedName>
</protein>
<reference evidence="1 2" key="1">
    <citation type="journal article" date="2020" name="IScience">
        <title>Genome Sequencing of the Endangered Kingdonia uniflora (Circaeasteraceae, Ranunculales) Reveals Potential Mechanisms of Evolutionary Specialization.</title>
        <authorList>
            <person name="Sun Y."/>
            <person name="Deng T."/>
            <person name="Zhang A."/>
            <person name="Moore M.J."/>
            <person name="Landis J.B."/>
            <person name="Lin N."/>
            <person name="Zhang H."/>
            <person name="Zhang X."/>
            <person name="Huang J."/>
            <person name="Zhang X."/>
            <person name="Sun H."/>
            <person name="Wang H."/>
        </authorList>
    </citation>
    <scope>NUCLEOTIDE SEQUENCE [LARGE SCALE GENOMIC DNA]</scope>
    <source>
        <strain evidence="1">TB1705</strain>
        <tissue evidence="1">Leaf</tissue>
    </source>
</reference>
<dbReference type="AlphaFoldDB" id="A0A7J7MTD6"/>
<organism evidence="1 2">
    <name type="scientific">Kingdonia uniflora</name>
    <dbReference type="NCBI Taxonomy" id="39325"/>
    <lineage>
        <taxon>Eukaryota</taxon>
        <taxon>Viridiplantae</taxon>
        <taxon>Streptophyta</taxon>
        <taxon>Embryophyta</taxon>
        <taxon>Tracheophyta</taxon>
        <taxon>Spermatophyta</taxon>
        <taxon>Magnoliopsida</taxon>
        <taxon>Ranunculales</taxon>
        <taxon>Circaeasteraceae</taxon>
        <taxon>Kingdonia</taxon>
    </lineage>
</organism>
<accession>A0A7J7MTD6</accession>
<evidence type="ECO:0000313" key="2">
    <source>
        <dbReference type="Proteomes" id="UP000541444"/>
    </source>
</evidence>
<dbReference type="Proteomes" id="UP000541444">
    <property type="component" value="Unassembled WGS sequence"/>
</dbReference>
<evidence type="ECO:0000313" key="1">
    <source>
        <dbReference type="EMBL" id="KAF6157958.1"/>
    </source>
</evidence>
<comment type="caution">
    <text evidence="1">The sequence shown here is derived from an EMBL/GenBank/DDBJ whole genome shotgun (WGS) entry which is preliminary data.</text>
</comment>